<evidence type="ECO:0000256" key="10">
    <source>
        <dbReference type="SAM" id="SignalP"/>
    </source>
</evidence>
<dbReference type="STRING" id="1287681.M7SKB3"/>
<dbReference type="GO" id="GO:0071555">
    <property type="term" value="P:cell wall organization"/>
    <property type="evidence" value="ECO:0007669"/>
    <property type="project" value="UniProtKB-KW"/>
</dbReference>
<evidence type="ECO:0000256" key="2">
    <source>
        <dbReference type="ARBA" id="ARBA00008834"/>
    </source>
</evidence>
<dbReference type="OMA" id="CSAVKPC"/>
<evidence type="ECO:0000256" key="3">
    <source>
        <dbReference type="ARBA" id="ARBA00022525"/>
    </source>
</evidence>
<dbReference type="OrthoDB" id="187139at2759"/>
<keyword evidence="5 9" id="KW-0378">Hydrolase</keyword>
<gene>
    <name evidence="11" type="ORF">UCREL1_6203</name>
</gene>
<dbReference type="PANTHER" id="PTHR31736">
    <property type="match status" value="1"/>
</dbReference>
<evidence type="ECO:0000256" key="1">
    <source>
        <dbReference type="ARBA" id="ARBA00004613"/>
    </source>
</evidence>
<evidence type="ECO:0000256" key="9">
    <source>
        <dbReference type="RuleBase" id="RU361169"/>
    </source>
</evidence>
<evidence type="ECO:0000256" key="6">
    <source>
        <dbReference type="ARBA" id="ARBA00023180"/>
    </source>
</evidence>
<proteinExistence type="inferred from homology"/>
<dbReference type="EMBL" id="KB706581">
    <property type="protein sequence ID" value="EMR66784.1"/>
    <property type="molecule type" value="Genomic_DNA"/>
</dbReference>
<dbReference type="GO" id="GO:0005576">
    <property type="term" value="C:extracellular region"/>
    <property type="evidence" value="ECO:0007669"/>
    <property type="project" value="UniProtKB-SubCell"/>
</dbReference>
<dbReference type="Proteomes" id="UP000012174">
    <property type="component" value="Unassembled WGS sequence"/>
</dbReference>
<dbReference type="InterPro" id="IPR012334">
    <property type="entry name" value="Pectin_lyas_fold"/>
</dbReference>
<dbReference type="KEGG" id="ela:UCREL1_6203"/>
<dbReference type="HOGENOM" id="CLU_016031_1_1_1"/>
<organism evidence="11 12">
    <name type="scientific">Eutypa lata (strain UCR-EL1)</name>
    <name type="common">Grapevine dieback disease fungus</name>
    <name type="synonym">Eutypa armeniacae</name>
    <dbReference type="NCBI Taxonomy" id="1287681"/>
    <lineage>
        <taxon>Eukaryota</taxon>
        <taxon>Fungi</taxon>
        <taxon>Dikarya</taxon>
        <taxon>Ascomycota</taxon>
        <taxon>Pezizomycotina</taxon>
        <taxon>Sordariomycetes</taxon>
        <taxon>Xylariomycetidae</taxon>
        <taxon>Xylariales</taxon>
        <taxon>Diatrypaceae</taxon>
        <taxon>Eutypa</taxon>
    </lineage>
</organism>
<feature type="chain" id="PRO_5004084705" evidence="10">
    <location>
        <begin position="23"/>
        <end position="413"/>
    </location>
</feature>
<reference evidence="12" key="1">
    <citation type="journal article" date="2013" name="Genome Announc.">
        <title>Draft genome sequence of the grapevine dieback fungus Eutypa lata UCR-EL1.</title>
        <authorList>
            <person name="Blanco-Ulate B."/>
            <person name="Rolshausen P.E."/>
            <person name="Cantu D."/>
        </authorList>
    </citation>
    <scope>NUCLEOTIDE SEQUENCE [LARGE SCALE GENOMIC DNA]</scope>
    <source>
        <strain evidence="12">UCR-EL1</strain>
    </source>
</reference>
<dbReference type="InterPro" id="IPR000743">
    <property type="entry name" value="Glyco_hydro_28"/>
</dbReference>
<dbReference type="Gene3D" id="2.160.20.10">
    <property type="entry name" value="Single-stranded right-handed beta-helix, Pectin lyase-like"/>
    <property type="match status" value="1"/>
</dbReference>
<dbReference type="SUPFAM" id="SSF51126">
    <property type="entry name" value="Pectin lyase-like"/>
    <property type="match status" value="1"/>
</dbReference>
<evidence type="ECO:0000256" key="8">
    <source>
        <dbReference type="ARBA" id="ARBA00023316"/>
    </source>
</evidence>
<comment type="similarity">
    <text evidence="2 9">Belongs to the glycosyl hydrolase 28 family.</text>
</comment>
<protein>
    <submittedName>
        <fullName evidence="11">Putative galacturan-alpha-galacturonidase b protein</fullName>
    </submittedName>
</protein>
<dbReference type="eggNOG" id="ENOG502QRJW">
    <property type="taxonomic scope" value="Eukaryota"/>
</dbReference>
<evidence type="ECO:0000256" key="7">
    <source>
        <dbReference type="ARBA" id="ARBA00023295"/>
    </source>
</evidence>
<dbReference type="AlphaFoldDB" id="M7SKB3"/>
<keyword evidence="7 9" id="KW-0326">Glycosidase</keyword>
<keyword evidence="6" id="KW-0325">Glycoprotein</keyword>
<dbReference type="GO" id="GO:0004650">
    <property type="term" value="F:polygalacturonase activity"/>
    <property type="evidence" value="ECO:0007669"/>
    <property type="project" value="InterPro"/>
</dbReference>
<accession>M7SKB3</accession>
<name>M7SKB3_EUTLA</name>
<keyword evidence="3" id="KW-0964">Secreted</keyword>
<sequence>MRSALTSAVFCALQLLSPAVEAGQPYRNVCQVEASGTNATDDTPAILEAFEQCGKHGKIVFEDTTYYVNSVMNVTGLEDVDIDIHGTLLWSTDIQYWLNHSIPVGYQNQSTAFSLGGNNVRINGYGSGTLDGNGDYWYGWIRQQPNTSNYPGRPHAITFNGLTNSIVKGLTFLRSQMWTMSLIYSHHVELDSILVNNTGNIYDSSNTDGADTIRSSHITFNNWTVYNGDDSISMKANSTDITITNSKLYDGLGIAFGSIGQYYRQFETIERIRIENITYDNTLHAVYVKTWTGDQNGYPPNGGGGGLGYISDVSISNLHAESLRGGAFTISQCTRFKGAPGDGNCTNSQFQVRDVTLRGLAGTTSSKNVASLQCSAVVPCTDIGLFDVDLRTVAAGGGNGTGVPVVSYLCGNA</sequence>
<comment type="subcellular location">
    <subcellularLocation>
        <location evidence="1">Secreted</location>
    </subcellularLocation>
</comment>
<feature type="signal peptide" evidence="10">
    <location>
        <begin position="1"/>
        <end position="22"/>
    </location>
</feature>
<keyword evidence="12" id="KW-1185">Reference proteome</keyword>
<evidence type="ECO:0000256" key="4">
    <source>
        <dbReference type="ARBA" id="ARBA00022729"/>
    </source>
</evidence>
<dbReference type="PANTHER" id="PTHR31736:SF8">
    <property type="entry name" value="PUTATIVE (AFU_ORTHOLOGUE AFUA_7G06410)-RELATED"/>
    <property type="match status" value="1"/>
</dbReference>
<evidence type="ECO:0000256" key="5">
    <source>
        <dbReference type="ARBA" id="ARBA00022801"/>
    </source>
</evidence>
<dbReference type="InterPro" id="IPR011050">
    <property type="entry name" value="Pectin_lyase_fold/virulence"/>
</dbReference>
<dbReference type="Pfam" id="PF00295">
    <property type="entry name" value="Glyco_hydro_28"/>
    <property type="match status" value="1"/>
</dbReference>
<evidence type="ECO:0000313" key="11">
    <source>
        <dbReference type="EMBL" id="EMR66784.1"/>
    </source>
</evidence>
<dbReference type="GO" id="GO:0005975">
    <property type="term" value="P:carbohydrate metabolic process"/>
    <property type="evidence" value="ECO:0007669"/>
    <property type="project" value="InterPro"/>
</dbReference>
<evidence type="ECO:0000313" key="12">
    <source>
        <dbReference type="Proteomes" id="UP000012174"/>
    </source>
</evidence>
<keyword evidence="8" id="KW-0961">Cell wall biogenesis/degradation</keyword>
<keyword evidence="4 10" id="KW-0732">Signal</keyword>